<dbReference type="GO" id="GO:0032259">
    <property type="term" value="P:methylation"/>
    <property type="evidence" value="ECO:0007669"/>
    <property type="project" value="UniProtKB-KW"/>
</dbReference>
<evidence type="ECO:0000313" key="4">
    <source>
        <dbReference type="EMBL" id="RKS71452.1"/>
    </source>
</evidence>
<evidence type="ECO:0000313" key="5">
    <source>
        <dbReference type="Proteomes" id="UP000281955"/>
    </source>
</evidence>
<dbReference type="GO" id="GO:0008168">
    <property type="term" value="F:methyltransferase activity"/>
    <property type="evidence" value="ECO:0007669"/>
    <property type="project" value="UniProtKB-KW"/>
</dbReference>
<evidence type="ECO:0000256" key="2">
    <source>
        <dbReference type="ARBA" id="ARBA00022679"/>
    </source>
</evidence>
<dbReference type="FunCoup" id="A0A420XLT5">
    <property type="interactions" value="1"/>
</dbReference>
<dbReference type="InterPro" id="IPR029063">
    <property type="entry name" value="SAM-dependent_MTases_sf"/>
</dbReference>
<reference evidence="4 5" key="1">
    <citation type="submission" date="2018-10" db="EMBL/GenBank/DDBJ databases">
        <title>Genomic Encyclopedia of Archaeal and Bacterial Type Strains, Phase II (KMG-II): from individual species to whole genera.</title>
        <authorList>
            <person name="Goeker M."/>
        </authorList>
    </citation>
    <scope>NUCLEOTIDE SEQUENCE [LARGE SCALE GENOMIC DNA]</scope>
    <source>
        <strain evidence="4 5">RP-AC37</strain>
    </source>
</reference>
<dbReference type="AlphaFoldDB" id="A0A420XLT5"/>
<keyword evidence="2 4" id="KW-0808">Transferase</keyword>
<keyword evidence="5" id="KW-1185">Reference proteome</keyword>
<evidence type="ECO:0000256" key="3">
    <source>
        <dbReference type="ARBA" id="ARBA00022691"/>
    </source>
</evidence>
<dbReference type="OrthoDB" id="3469983at2"/>
<dbReference type="Pfam" id="PF13489">
    <property type="entry name" value="Methyltransf_23"/>
    <property type="match status" value="1"/>
</dbReference>
<dbReference type="CDD" id="cd02440">
    <property type="entry name" value="AdoMet_MTases"/>
    <property type="match status" value="1"/>
</dbReference>
<dbReference type="Gene3D" id="3.40.50.150">
    <property type="entry name" value="Vaccinia Virus protein VP39"/>
    <property type="match status" value="1"/>
</dbReference>
<organism evidence="4 5">
    <name type="scientific">Motilibacter peucedani</name>
    <dbReference type="NCBI Taxonomy" id="598650"/>
    <lineage>
        <taxon>Bacteria</taxon>
        <taxon>Bacillati</taxon>
        <taxon>Actinomycetota</taxon>
        <taxon>Actinomycetes</taxon>
        <taxon>Motilibacterales</taxon>
        <taxon>Motilibacteraceae</taxon>
        <taxon>Motilibacter</taxon>
    </lineage>
</organism>
<proteinExistence type="predicted"/>
<name>A0A420XLT5_9ACTN</name>
<dbReference type="EMBL" id="RBWV01000014">
    <property type="protein sequence ID" value="RKS71452.1"/>
    <property type="molecule type" value="Genomic_DNA"/>
</dbReference>
<gene>
    <name evidence="4" type="ORF">CLV35_3250</name>
</gene>
<dbReference type="RefSeq" id="WP_121194514.1">
    <property type="nucleotide sequence ID" value="NZ_RBWV01000014.1"/>
</dbReference>
<dbReference type="Proteomes" id="UP000281955">
    <property type="component" value="Unassembled WGS sequence"/>
</dbReference>
<protein>
    <submittedName>
        <fullName evidence="4">Methyltransferase family protein</fullName>
    </submittedName>
</protein>
<accession>A0A420XLT5</accession>
<dbReference type="PANTHER" id="PTHR43464">
    <property type="entry name" value="METHYLTRANSFERASE"/>
    <property type="match status" value="1"/>
</dbReference>
<dbReference type="PANTHER" id="PTHR43464:SF19">
    <property type="entry name" value="UBIQUINONE BIOSYNTHESIS O-METHYLTRANSFERASE, MITOCHONDRIAL"/>
    <property type="match status" value="1"/>
</dbReference>
<keyword evidence="3" id="KW-0949">S-adenosyl-L-methionine</keyword>
<keyword evidence="1 4" id="KW-0489">Methyltransferase</keyword>
<dbReference type="SUPFAM" id="SSF53335">
    <property type="entry name" value="S-adenosyl-L-methionine-dependent methyltransferases"/>
    <property type="match status" value="1"/>
</dbReference>
<evidence type="ECO:0000256" key="1">
    <source>
        <dbReference type="ARBA" id="ARBA00022603"/>
    </source>
</evidence>
<comment type="caution">
    <text evidence="4">The sequence shown here is derived from an EMBL/GenBank/DDBJ whole genome shotgun (WGS) entry which is preliminary data.</text>
</comment>
<dbReference type="InParanoid" id="A0A420XLT5"/>
<sequence length="247" mass="26459">MSAPLPPLTANAWLRWDVVSRLLPPSSPDAPLDVLEVGCGQGAAGARLAALGRYVGLEPDDSSYAVAVERVGAAGGEVRHGSLETLADDERFDLVCAFEVLEHIEDDAAALAEWVARLRPGGHLLLSVPAHASRFAAADELVGHYRRYDPPAMRLLLRRAGLDDVDLRLYGAPAGYALEAARNAISARKLAQAGSMAERSGHSGRYLQPSETWQSTLIRVGTVPFRRLQRAFPGSGPGLVVRARLDP</sequence>